<name>A0A6B2LU15_9EUKA</name>
<keyword evidence="1" id="KW-0812">Transmembrane</keyword>
<proteinExistence type="predicted"/>
<sequence length="100" mass="10377">MMTLKCTNNPIVTAATITNTIITMMATFFLQDIFSSSVSSISFTATSTFSSACPTFVSTTSNFSPCSVIIVPVICITSCSALASSARCSSSSLVSLMMAS</sequence>
<dbReference type="EMBL" id="GIBP01011057">
    <property type="protein sequence ID" value="NDV40026.1"/>
    <property type="molecule type" value="Transcribed_RNA"/>
</dbReference>
<organism evidence="2">
    <name type="scientific">Arcella intermedia</name>
    <dbReference type="NCBI Taxonomy" id="1963864"/>
    <lineage>
        <taxon>Eukaryota</taxon>
        <taxon>Amoebozoa</taxon>
        <taxon>Tubulinea</taxon>
        <taxon>Elardia</taxon>
        <taxon>Arcellinida</taxon>
        <taxon>Sphaerothecina</taxon>
        <taxon>Arcellidae</taxon>
        <taxon>Arcella</taxon>
    </lineage>
</organism>
<reference evidence="2" key="1">
    <citation type="journal article" date="2020" name="J. Eukaryot. Microbiol.">
        <title>De novo Sequencing, Assembly and Annotation of the Transcriptome for the Free-Living Testate Amoeba Arcella intermedia.</title>
        <authorList>
            <person name="Ribeiro G.M."/>
            <person name="Porfirio-Sousa A.L."/>
            <person name="Maurer-Alcala X.X."/>
            <person name="Katz L.A."/>
            <person name="Lahr D.J.G."/>
        </authorList>
    </citation>
    <scope>NUCLEOTIDE SEQUENCE</scope>
</reference>
<evidence type="ECO:0000256" key="1">
    <source>
        <dbReference type="SAM" id="Phobius"/>
    </source>
</evidence>
<dbReference type="AlphaFoldDB" id="A0A6B2LU15"/>
<keyword evidence="1" id="KW-0472">Membrane</keyword>
<evidence type="ECO:0000313" key="2">
    <source>
        <dbReference type="EMBL" id="NDV40026.1"/>
    </source>
</evidence>
<keyword evidence="1" id="KW-1133">Transmembrane helix</keyword>
<feature type="transmembrane region" description="Helical" evidence="1">
    <location>
        <begin position="12"/>
        <end position="30"/>
    </location>
</feature>
<accession>A0A6B2LU15</accession>
<protein>
    <submittedName>
        <fullName evidence="2">Uncharacterized protein</fullName>
    </submittedName>
</protein>